<evidence type="ECO:0000313" key="1">
    <source>
        <dbReference type="EMBL" id="KCW62515.1"/>
    </source>
</evidence>
<dbReference type="EMBL" id="KK198759">
    <property type="protein sequence ID" value="KCW62515.1"/>
    <property type="molecule type" value="Genomic_DNA"/>
</dbReference>
<organism evidence="1">
    <name type="scientific">Eucalyptus grandis</name>
    <name type="common">Flooded gum</name>
    <dbReference type="NCBI Taxonomy" id="71139"/>
    <lineage>
        <taxon>Eukaryota</taxon>
        <taxon>Viridiplantae</taxon>
        <taxon>Streptophyta</taxon>
        <taxon>Embryophyta</taxon>
        <taxon>Tracheophyta</taxon>
        <taxon>Spermatophyta</taxon>
        <taxon>Magnoliopsida</taxon>
        <taxon>eudicotyledons</taxon>
        <taxon>Gunneridae</taxon>
        <taxon>Pentapetalae</taxon>
        <taxon>rosids</taxon>
        <taxon>malvids</taxon>
        <taxon>Myrtales</taxon>
        <taxon>Myrtaceae</taxon>
        <taxon>Myrtoideae</taxon>
        <taxon>Eucalypteae</taxon>
        <taxon>Eucalyptus</taxon>
    </lineage>
</organism>
<proteinExistence type="predicted"/>
<dbReference type="InParanoid" id="A0A059BA27"/>
<reference evidence="1" key="1">
    <citation type="submission" date="2013-07" db="EMBL/GenBank/DDBJ databases">
        <title>The genome of Eucalyptus grandis.</title>
        <authorList>
            <person name="Schmutz J."/>
            <person name="Hayes R."/>
            <person name="Myburg A."/>
            <person name="Tuskan G."/>
            <person name="Grattapaglia D."/>
            <person name="Rokhsar D.S."/>
        </authorList>
    </citation>
    <scope>NUCLEOTIDE SEQUENCE</scope>
    <source>
        <tissue evidence="1">Leaf extractions</tissue>
    </source>
</reference>
<name>A0A059BA27_EUCGR</name>
<protein>
    <submittedName>
        <fullName evidence="1">Uncharacterized protein</fullName>
    </submittedName>
</protein>
<gene>
    <name evidence="1" type="ORF">EUGRSUZ_G00004</name>
</gene>
<dbReference type="Gramene" id="KCW62515">
    <property type="protein sequence ID" value="KCW62515"/>
    <property type="gene ID" value="EUGRSUZ_G00004"/>
</dbReference>
<sequence>MVSRCMVQACSSVDGRSKVYRELGIFMASEDARLQKVLSFPSITEAFLEVPPQPIYFPTSKCHMDMLPRQEQAKLAACPGSSIVTGSSGKSGKHTVASARAVQGLRWISKSPQLEFTKIQCAATSYNSVRVRRSSYLETMQ</sequence>
<accession>A0A059BA27</accession>
<dbReference type="AlphaFoldDB" id="A0A059BA27"/>